<proteinExistence type="predicted"/>
<dbReference type="EMBL" id="AP012273">
    <property type="protein sequence ID" value="BAO43104.1"/>
    <property type="molecule type" value="Genomic_DNA"/>
</dbReference>
<dbReference type="SUPFAM" id="SSF101744">
    <property type="entry name" value="Rof/RNase P subunit-like"/>
    <property type="match status" value="1"/>
</dbReference>
<evidence type="ECO:0008006" key="3">
    <source>
        <dbReference type="Google" id="ProtNLM"/>
    </source>
</evidence>
<accession>A0A7U6JFP6</accession>
<keyword evidence="2" id="KW-1185">Reference proteome</keyword>
<dbReference type="InterPro" id="IPR023534">
    <property type="entry name" value="Rof/RNase_P-like"/>
</dbReference>
<dbReference type="Gene3D" id="2.30.30.400">
    <property type="entry name" value="Rof-like"/>
    <property type="match status" value="1"/>
</dbReference>
<name>A0A7U6JFP6_9GAMM</name>
<evidence type="ECO:0000313" key="1">
    <source>
        <dbReference type="EMBL" id="BAO43104.1"/>
    </source>
</evidence>
<dbReference type="OrthoDB" id="5344363at2"/>
<dbReference type="InterPro" id="IPR038626">
    <property type="entry name" value="Rof-like_sf"/>
</dbReference>
<dbReference type="Proteomes" id="UP000031631">
    <property type="component" value="Chromosome"/>
</dbReference>
<dbReference type="KEGG" id="tbn:TBH_C0156"/>
<sequence length="80" mass="9242">MNEEAPYQPIDCGLHSEYEWLAMHQAEVVLVCETTEGEQQQLRGRVLDVFTRQGAEYLRLESRAKGVLDLRLDHIREISA</sequence>
<evidence type="ECO:0000313" key="2">
    <source>
        <dbReference type="Proteomes" id="UP000031631"/>
    </source>
</evidence>
<dbReference type="RefSeq" id="WP_041064380.1">
    <property type="nucleotide sequence ID" value="NZ_AP012273.1"/>
</dbReference>
<reference evidence="1 2" key="1">
    <citation type="journal article" date="2014" name="PLoS ONE">
        <title>Physiological and genomic features of a novel sulfur-oxidizing gammaproteobacterium belonging to a previously uncultivated symbiotic lineage isolated from a hydrothermal vent.</title>
        <authorList>
            <person name="Nunoura T."/>
            <person name="Takaki Y."/>
            <person name="Kazama H."/>
            <person name="Kakuta J."/>
            <person name="Shimamura S."/>
            <person name="Makita H."/>
            <person name="Hirai M."/>
            <person name="Miyazaki M."/>
            <person name="Takai K."/>
        </authorList>
    </citation>
    <scope>NUCLEOTIDE SEQUENCE [LARGE SCALE GENOMIC DNA]</scope>
    <source>
        <strain evidence="1 2">Hiromi1</strain>
    </source>
</reference>
<dbReference type="AlphaFoldDB" id="A0A7U6JFP6"/>
<gene>
    <name evidence="1" type="ORF">TBH_C0156</name>
</gene>
<protein>
    <recommendedName>
        <fullName evidence="3">Transcriptional antiterminator, Rof</fullName>
    </recommendedName>
</protein>
<organism evidence="1 2">
    <name type="scientific">Thiolapillus brandeum</name>
    <dbReference type="NCBI Taxonomy" id="1076588"/>
    <lineage>
        <taxon>Bacteria</taxon>
        <taxon>Pseudomonadati</taxon>
        <taxon>Pseudomonadota</taxon>
        <taxon>Gammaproteobacteria</taxon>
        <taxon>Chromatiales</taxon>
        <taxon>Sedimenticolaceae</taxon>
        <taxon>Thiolapillus</taxon>
    </lineage>
</organism>